<protein>
    <submittedName>
        <fullName evidence="1">Uncharacterized protein</fullName>
    </submittedName>
</protein>
<sequence length="130" mass="14639">MKSVPSQSGRLVMYLRPWGKWELRVVCLRGPRVGDGEPPEQLLVSPIDVLGLHQERFVEEQKRTPWIQAMIVVLENGALALVPQLRTKTILMAPNYGVRNGVLMRRVYLKACIGPGKSIEVPWSSHCHSS</sequence>
<gene>
    <name evidence="1" type="ORF">PC117_g8849</name>
</gene>
<dbReference type="Proteomes" id="UP000736787">
    <property type="component" value="Unassembled WGS sequence"/>
</dbReference>
<dbReference type="EMBL" id="RCMK01000196">
    <property type="protein sequence ID" value="KAG2944818.1"/>
    <property type="molecule type" value="Genomic_DNA"/>
</dbReference>
<comment type="caution">
    <text evidence="1">The sequence shown here is derived from an EMBL/GenBank/DDBJ whole genome shotgun (WGS) entry which is preliminary data.</text>
</comment>
<organism evidence="1 2">
    <name type="scientific">Phytophthora cactorum</name>
    <dbReference type="NCBI Taxonomy" id="29920"/>
    <lineage>
        <taxon>Eukaryota</taxon>
        <taxon>Sar</taxon>
        <taxon>Stramenopiles</taxon>
        <taxon>Oomycota</taxon>
        <taxon>Peronosporomycetes</taxon>
        <taxon>Peronosporales</taxon>
        <taxon>Peronosporaceae</taxon>
        <taxon>Phytophthora</taxon>
    </lineage>
</organism>
<dbReference type="VEuPathDB" id="FungiDB:PC110_g8557"/>
<accession>A0A8T1DV87</accession>
<proteinExistence type="predicted"/>
<dbReference type="AlphaFoldDB" id="A0A8T1DV87"/>
<name>A0A8T1DV87_9STRA</name>
<evidence type="ECO:0000313" key="1">
    <source>
        <dbReference type="EMBL" id="KAG2944818.1"/>
    </source>
</evidence>
<reference evidence="1" key="1">
    <citation type="submission" date="2018-10" db="EMBL/GenBank/DDBJ databases">
        <title>Effector identification in a new, highly contiguous assembly of the strawberry crown rot pathogen Phytophthora cactorum.</title>
        <authorList>
            <person name="Armitage A.D."/>
            <person name="Nellist C.F."/>
            <person name="Bates H."/>
            <person name="Vickerstaff R.J."/>
            <person name="Harrison R.J."/>
        </authorList>
    </citation>
    <scope>NUCLEOTIDE SEQUENCE</scope>
    <source>
        <strain evidence="1">4040</strain>
    </source>
</reference>
<evidence type="ECO:0000313" key="2">
    <source>
        <dbReference type="Proteomes" id="UP000736787"/>
    </source>
</evidence>